<proteinExistence type="predicted"/>
<accession>A0A4Z1P6S7</accession>
<keyword evidence="2" id="KW-1185">Reference proteome</keyword>
<gene>
    <name evidence="1" type="ORF">E6O75_ATG07670</name>
</gene>
<evidence type="ECO:0000313" key="2">
    <source>
        <dbReference type="Proteomes" id="UP000298493"/>
    </source>
</evidence>
<dbReference type="AlphaFoldDB" id="A0A4Z1P6S7"/>
<reference evidence="1 2" key="1">
    <citation type="submission" date="2019-04" db="EMBL/GenBank/DDBJ databases">
        <title>High contiguity whole genome sequence and gene annotation resource for two Venturia nashicola isolates.</title>
        <authorList>
            <person name="Prokchorchik M."/>
            <person name="Won K."/>
            <person name="Lee Y."/>
            <person name="Choi E.D."/>
            <person name="Segonzac C."/>
            <person name="Sohn K.H."/>
        </authorList>
    </citation>
    <scope>NUCLEOTIDE SEQUENCE [LARGE SCALE GENOMIC DNA]</scope>
    <source>
        <strain evidence="1 2">PRI2</strain>
    </source>
</reference>
<comment type="caution">
    <text evidence="1">The sequence shown here is derived from an EMBL/GenBank/DDBJ whole genome shotgun (WGS) entry which is preliminary data.</text>
</comment>
<dbReference type="Proteomes" id="UP000298493">
    <property type="component" value="Unassembled WGS sequence"/>
</dbReference>
<name>A0A4Z1P6S7_9PEZI</name>
<sequence length="123" mass="13395">MNLAPLDLDAIPIITGPPFGSKASAAQFLLFADSADFVASQKPVVTLFGCDLPDRMYLFALSVTTCWVAGPRHAKVPHAFQPAQQHKRCLSADTEQARMETRSVYESFMTGEDDGVKLCGCKE</sequence>
<protein>
    <submittedName>
        <fullName evidence="1">Uncharacterized protein</fullName>
    </submittedName>
</protein>
<evidence type="ECO:0000313" key="1">
    <source>
        <dbReference type="EMBL" id="TID20210.1"/>
    </source>
</evidence>
<organism evidence="1 2">
    <name type="scientific">Venturia nashicola</name>
    <dbReference type="NCBI Taxonomy" id="86259"/>
    <lineage>
        <taxon>Eukaryota</taxon>
        <taxon>Fungi</taxon>
        <taxon>Dikarya</taxon>
        <taxon>Ascomycota</taxon>
        <taxon>Pezizomycotina</taxon>
        <taxon>Dothideomycetes</taxon>
        <taxon>Pleosporomycetidae</taxon>
        <taxon>Venturiales</taxon>
        <taxon>Venturiaceae</taxon>
        <taxon>Venturia</taxon>
    </lineage>
</organism>
<dbReference type="EMBL" id="SNSC02000011">
    <property type="protein sequence ID" value="TID20210.1"/>
    <property type="molecule type" value="Genomic_DNA"/>
</dbReference>